<sequence length="193" mass="22577">KLYLIDLFSVFLLMFLKTLWILVLPAPTPNTCKWKENCNLIKLLEFEAQQLKETYVGNTLRHCSDTLPLLFSIVECSTSQEQLQDIYTKAFLFRWHISNVEIYEKDLLPHPELMVDSLKTVNSRLEQINYSLQNAEPELAALSTPAPPQLSHDDDHYLKKVYVWGVIYTLRDWVTQVLQLLKCDQVEDTCDRK</sequence>
<dbReference type="InterPro" id="IPR009079">
    <property type="entry name" value="4_helix_cytokine-like_core"/>
</dbReference>
<evidence type="ECO:0000256" key="1">
    <source>
        <dbReference type="SAM" id="Phobius"/>
    </source>
</evidence>
<dbReference type="AlphaFoldDB" id="A0A672IEF7"/>
<keyword evidence="1" id="KW-0472">Membrane</keyword>
<keyword evidence="1" id="KW-1133">Transmembrane helix</keyword>
<evidence type="ECO:0000313" key="3">
    <source>
        <dbReference type="Proteomes" id="UP000472267"/>
    </source>
</evidence>
<dbReference type="Ensembl" id="ENSSFAT00005041565.1">
    <property type="protein sequence ID" value="ENSSFAP00005040086.1"/>
    <property type="gene ID" value="ENSSFAG00005020017.1"/>
</dbReference>
<dbReference type="InParanoid" id="A0A672IEF7"/>
<reference evidence="2" key="2">
    <citation type="submission" date="2025-08" db="UniProtKB">
        <authorList>
            <consortium name="Ensembl"/>
        </authorList>
    </citation>
    <scope>IDENTIFICATION</scope>
</reference>
<keyword evidence="1" id="KW-0812">Transmembrane</keyword>
<name>A0A672IEF7_SALFA</name>
<dbReference type="Proteomes" id="UP000472267">
    <property type="component" value="Chromosome 12"/>
</dbReference>
<feature type="transmembrane region" description="Helical" evidence="1">
    <location>
        <begin position="7"/>
        <end position="26"/>
    </location>
</feature>
<evidence type="ECO:0008006" key="4">
    <source>
        <dbReference type="Google" id="ProtNLM"/>
    </source>
</evidence>
<keyword evidence="3" id="KW-1185">Reference proteome</keyword>
<dbReference type="OMA" id="KVECHIK"/>
<reference evidence="2" key="3">
    <citation type="submission" date="2025-09" db="UniProtKB">
        <authorList>
            <consortium name="Ensembl"/>
        </authorList>
    </citation>
    <scope>IDENTIFICATION</scope>
</reference>
<protein>
    <recommendedName>
        <fullName evidence="4">Ciliary neurotrophic factor</fullName>
    </recommendedName>
</protein>
<proteinExistence type="predicted"/>
<organism evidence="2 3">
    <name type="scientific">Salarias fasciatus</name>
    <name type="common">Jewelled blenny</name>
    <name type="synonym">Blennius fasciatus</name>
    <dbReference type="NCBI Taxonomy" id="181472"/>
    <lineage>
        <taxon>Eukaryota</taxon>
        <taxon>Metazoa</taxon>
        <taxon>Chordata</taxon>
        <taxon>Craniata</taxon>
        <taxon>Vertebrata</taxon>
        <taxon>Euteleostomi</taxon>
        <taxon>Actinopterygii</taxon>
        <taxon>Neopterygii</taxon>
        <taxon>Teleostei</taxon>
        <taxon>Neoteleostei</taxon>
        <taxon>Acanthomorphata</taxon>
        <taxon>Ovalentaria</taxon>
        <taxon>Blenniimorphae</taxon>
        <taxon>Blenniiformes</taxon>
        <taxon>Blennioidei</taxon>
        <taxon>Blenniidae</taxon>
        <taxon>Salariinae</taxon>
        <taxon>Salarias</taxon>
    </lineage>
</organism>
<reference evidence="2" key="1">
    <citation type="submission" date="2019-06" db="EMBL/GenBank/DDBJ databases">
        <authorList>
            <consortium name="Wellcome Sanger Institute Data Sharing"/>
        </authorList>
    </citation>
    <scope>NUCLEOTIDE SEQUENCE [LARGE SCALE GENOMIC DNA]</scope>
</reference>
<evidence type="ECO:0000313" key="2">
    <source>
        <dbReference type="Ensembl" id="ENSSFAP00005040086.1"/>
    </source>
</evidence>
<dbReference type="Gene3D" id="1.20.1250.10">
    <property type="match status" value="1"/>
</dbReference>
<accession>A0A672IEF7</accession>